<gene>
    <name evidence="1" type="ORF">HICCMSTLAB_LOCUS2691</name>
</gene>
<sequence>MQAPISPSSTVSSIMNYPSAGKFMRVEDIFYGERKSTLRKPSNQLDCWDCFRDRGTRPPRRLHLDRNSRFSPLHPPRLLHHHQSLPLTTASFYLQHRHCQHHQPHYLLHRPDLMDPSLCHRCPPPLHCSLRPGMLLANPPEHLSPASAA</sequence>
<organism evidence="1 2">
    <name type="scientific">Cotesia congregata</name>
    <name type="common">Parasitoid wasp</name>
    <name type="synonym">Apanteles congregatus</name>
    <dbReference type="NCBI Taxonomy" id="51543"/>
    <lineage>
        <taxon>Eukaryota</taxon>
        <taxon>Metazoa</taxon>
        <taxon>Ecdysozoa</taxon>
        <taxon>Arthropoda</taxon>
        <taxon>Hexapoda</taxon>
        <taxon>Insecta</taxon>
        <taxon>Pterygota</taxon>
        <taxon>Neoptera</taxon>
        <taxon>Endopterygota</taxon>
        <taxon>Hymenoptera</taxon>
        <taxon>Apocrita</taxon>
        <taxon>Ichneumonoidea</taxon>
        <taxon>Braconidae</taxon>
        <taxon>Microgastrinae</taxon>
        <taxon>Cotesia</taxon>
    </lineage>
</organism>
<name>A0A8J2H691_COTCN</name>
<evidence type="ECO:0000313" key="1">
    <source>
        <dbReference type="EMBL" id="CAG5078263.1"/>
    </source>
</evidence>
<dbReference type="AlphaFoldDB" id="A0A8J2H691"/>
<proteinExistence type="predicted"/>
<accession>A0A8J2H691</accession>
<reference evidence="1" key="1">
    <citation type="submission" date="2021-04" db="EMBL/GenBank/DDBJ databases">
        <authorList>
            <person name="Chebbi M.A.C M."/>
        </authorList>
    </citation>
    <scope>NUCLEOTIDE SEQUENCE</scope>
</reference>
<evidence type="ECO:0000313" key="2">
    <source>
        <dbReference type="Proteomes" id="UP000786811"/>
    </source>
</evidence>
<dbReference type="EMBL" id="CAJNRD030001117">
    <property type="protein sequence ID" value="CAG5078263.1"/>
    <property type="molecule type" value="Genomic_DNA"/>
</dbReference>
<comment type="caution">
    <text evidence="1">The sequence shown here is derived from an EMBL/GenBank/DDBJ whole genome shotgun (WGS) entry which is preliminary data.</text>
</comment>
<dbReference type="Proteomes" id="UP000786811">
    <property type="component" value="Unassembled WGS sequence"/>
</dbReference>
<keyword evidence="2" id="KW-1185">Reference proteome</keyword>
<protein>
    <submittedName>
        <fullName evidence="1">Uncharacterized protein</fullName>
    </submittedName>
</protein>